<protein>
    <recommendedName>
        <fullName evidence="2">C2H2-type domain-containing protein</fullName>
    </recommendedName>
</protein>
<reference evidence="3 4" key="1">
    <citation type="journal article" date="2016" name="Nat. Commun.">
        <title>Ectomycorrhizal ecology is imprinted in the genome of the dominant symbiotic fungus Cenococcum geophilum.</title>
        <authorList>
            <consortium name="DOE Joint Genome Institute"/>
            <person name="Peter M."/>
            <person name="Kohler A."/>
            <person name="Ohm R.A."/>
            <person name="Kuo A."/>
            <person name="Krutzmann J."/>
            <person name="Morin E."/>
            <person name="Arend M."/>
            <person name="Barry K.W."/>
            <person name="Binder M."/>
            <person name="Choi C."/>
            <person name="Clum A."/>
            <person name="Copeland A."/>
            <person name="Grisel N."/>
            <person name="Haridas S."/>
            <person name="Kipfer T."/>
            <person name="LaButti K."/>
            <person name="Lindquist E."/>
            <person name="Lipzen A."/>
            <person name="Maire R."/>
            <person name="Meier B."/>
            <person name="Mihaltcheva S."/>
            <person name="Molinier V."/>
            <person name="Murat C."/>
            <person name="Poggeler S."/>
            <person name="Quandt C.A."/>
            <person name="Sperisen C."/>
            <person name="Tritt A."/>
            <person name="Tisserant E."/>
            <person name="Crous P.W."/>
            <person name="Henrissat B."/>
            <person name="Nehls U."/>
            <person name="Egli S."/>
            <person name="Spatafora J.W."/>
            <person name="Grigoriev I.V."/>
            <person name="Martin F.M."/>
        </authorList>
    </citation>
    <scope>NUCLEOTIDE SEQUENCE [LARGE SCALE GENOMIC DNA]</scope>
    <source>
        <strain evidence="3 4">CBS 207.34</strain>
    </source>
</reference>
<dbReference type="AlphaFoldDB" id="A0A8E2ERM9"/>
<dbReference type="InterPro" id="IPR013087">
    <property type="entry name" value="Znf_C2H2_type"/>
</dbReference>
<evidence type="ECO:0000313" key="3">
    <source>
        <dbReference type="EMBL" id="OCL03103.1"/>
    </source>
</evidence>
<organism evidence="3 4">
    <name type="scientific">Glonium stellatum</name>
    <dbReference type="NCBI Taxonomy" id="574774"/>
    <lineage>
        <taxon>Eukaryota</taxon>
        <taxon>Fungi</taxon>
        <taxon>Dikarya</taxon>
        <taxon>Ascomycota</taxon>
        <taxon>Pezizomycotina</taxon>
        <taxon>Dothideomycetes</taxon>
        <taxon>Pleosporomycetidae</taxon>
        <taxon>Gloniales</taxon>
        <taxon>Gloniaceae</taxon>
        <taxon>Glonium</taxon>
    </lineage>
</organism>
<dbReference type="EMBL" id="KV750808">
    <property type="protein sequence ID" value="OCL03103.1"/>
    <property type="molecule type" value="Genomic_DNA"/>
</dbReference>
<dbReference type="OrthoDB" id="5243844at2759"/>
<keyword evidence="4" id="KW-1185">Reference proteome</keyword>
<name>A0A8E2ERM9_9PEZI</name>
<evidence type="ECO:0000259" key="2">
    <source>
        <dbReference type="PROSITE" id="PS50157"/>
    </source>
</evidence>
<feature type="domain" description="C2H2-type" evidence="2">
    <location>
        <begin position="146"/>
        <end position="174"/>
    </location>
</feature>
<evidence type="ECO:0000313" key="4">
    <source>
        <dbReference type="Proteomes" id="UP000250140"/>
    </source>
</evidence>
<dbReference type="Proteomes" id="UP000250140">
    <property type="component" value="Unassembled WGS sequence"/>
</dbReference>
<evidence type="ECO:0000256" key="1">
    <source>
        <dbReference type="PROSITE-ProRule" id="PRU00042"/>
    </source>
</evidence>
<keyword evidence="1" id="KW-0862">Zinc</keyword>
<dbReference type="GO" id="GO:0008270">
    <property type="term" value="F:zinc ion binding"/>
    <property type="evidence" value="ECO:0007669"/>
    <property type="project" value="UniProtKB-KW"/>
</dbReference>
<keyword evidence="1" id="KW-0863">Zinc-finger</keyword>
<keyword evidence="1" id="KW-0479">Metal-binding</keyword>
<dbReference type="PROSITE" id="PS50157">
    <property type="entry name" value="ZINC_FINGER_C2H2_2"/>
    <property type="match status" value="1"/>
</dbReference>
<sequence>MTLRRDLNALVLLTLEDLQSFKLRKNISNLRERLKKAKVVNPNSLGQSTLEESAAAVVSRVNHVRLCRGGEALNKVVRFIRRYSYSPNKAKEAKPYCEERWLDLLFGYLTNQPAVANMGGEDEEQQEATVLDLTGEDKAPQEQTSHTCFLCKWPFSSRDALTGHCKAMHINKETFNHNFPCPEYRRSGKPDYWITSASS</sequence>
<proteinExistence type="predicted"/>
<dbReference type="PROSITE" id="PS00028">
    <property type="entry name" value="ZINC_FINGER_C2H2_1"/>
    <property type="match status" value="1"/>
</dbReference>
<accession>A0A8E2ERM9</accession>
<gene>
    <name evidence="3" type="ORF">AOQ84DRAFT_381970</name>
</gene>